<proteinExistence type="predicted"/>
<dbReference type="STRING" id="755732.Fluta_1752"/>
<dbReference type="Gene3D" id="2.80.10.50">
    <property type="match status" value="2"/>
</dbReference>
<name>F2IHH8_FLUTR</name>
<reference evidence="4 5" key="1">
    <citation type="journal article" date="2011" name="Stand. Genomic Sci.">
        <title>Complete genome sequence of the gliding freshwater bacterium Fluviicola taffensis type strain (RW262).</title>
        <authorList>
            <person name="Woyke T."/>
            <person name="Chertkov O."/>
            <person name="Lapidus A."/>
            <person name="Nolan M."/>
            <person name="Lucas S."/>
            <person name="Del Rio T.G."/>
            <person name="Tice H."/>
            <person name="Cheng J.F."/>
            <person name="Tapia R."/>
            <person name="Han C."/>
            <person name="Goodwin L."/>
            <person name="Pitluck S."/>
            <person name="Liolios K."/>
            <person name="Pagani I."/>
            <person name="Ivanova N."/>
            <person name="Huntemann M."/>
            <person name="Mavromatis K."/>
            <person name="Mikhailova N."/>
            <person name="Pati A."/>
            <person name="Chen A."/>
            <person name="Palaniappan K."/>
            <person name="Land M."/>
            <person name="Hauser L."/>
            <person name="Brambilla E.M."/>
            <person name="Rohde M."/>
            <person name="Mwirichia R."/>
            <person name="Sikorski J."/>
            <person name="Tindall B.J."/>
            <person name="Goker M."/>
            <person name="Bristow J."/>
            <person name="Eisen J.A."/>
            <person name="Markowitz V."/>
            <person name="Hugenholtz P."/>
            <person name="Klenk H.P."/>
            <person name="Kyrpides N.C."/>
        </authorList>
    </citation>
    <scope>NUCLEOTIDE SEQUENCE [LARGE SCALE GENOMIC DNA]</scope>
    <source>
        <strain evidence="5">DSM 16823 / RW262 / RW262</strain>
    </source>
</reference>
<gene>
    <name evidence="4" type="ordered locus">Fluta_1752</name>
</gene>
<reference evidence="5" key="2">
    <citation type="submission" date="2011-02" db="EMBL/GenBank/DDBJ databases">
        <title>The complete genome of Fluviicola taffensis DSM 16823.</title>
        <authorList>
            <consortium name="US DOE Joint Genome Institute (JGI-PGF)"/>
            <person name="Lucas S."/>
            <person name="Copeland A."/>
            <person name="Lapidus A."/>
            <person name="Bruce D."/>
            <person name="Goodwin L."/>
            <person name="Pitluck S."/>
            <person name="Kyrpides N."/>
            <person name="Mavromatis K."/>
            <person name="Ivanova N."/>
            <person name="Mikhailova N."/>
            <person name="Pagani I."/>
            <person name="Chertkov O."/>
            <person name="Detter J.C."/>
            <person name="Han C."/>
            <person name="Tapia R."/>
            <person name="Land M."/>
            <person name="Hauser L."/>
            <person name="Markowitz V."/>
            <person name="Cheng J.-F."/>
            <person name="Hugenholtz P."/>
            <person name="Woyke T."/>
            <person name="Wu D."/>
            <person name="Tindall B."/>
            <person name="Pomrenke H.G."/>
            <person name="Brambilla E."/>
            <person name="Klenk H.-P."/>
            <person name="Eisen J.A."/>
        </authorList>
    </citation>
    <scope>NUCLEOTIDE SEQUENCE [LARGE SCALE GENOMIC DNA]</scope>
    <source>
        <strain evidence="5">DSM 16823 / RW262 / RW262</strain>
    </source>
</reference>
<dbReference type="Proteomes" id="UP000007463">
    <property type="component" value="Chromosome"/>
</dbReference>
<evidence type="ECO:0000256" key="2">
    <source>
        <dbReference type="SAM" id="SignalP"/>
    </source>
</evidence>
<dbReference type="EMBL" id="CP002542">
    <property type="protein sequence ID" value="AEA43743.1"/>
    <property type="molecule type" value="Genomic_DNA"/>
</dbReference>
<keyword evidence="1 2" id="KW-0732">Signal</keyword>
<dbReference type="NCBIfam" id="TIGR02608">
    <property type="entry name" value="delta_60_rpt"/>
    <property type="match status" value="4"/>
</dbReference>
<dbReference type="HOGENOM" id="CLU_538340_0_0_10"/>
<dbReference type="NCBIfam" id="TIGR04183">
    <property type="entry name" value="Por_Secre_tail"/>
    <property type="match status" value="1"/>
</dbReference>
<dbReference type="KEGG" id="fte:Fluta_1752"/>
<evidence type="ECO:0000313" key="5">
    <source>
        <dbReference type="Proteomes" id="UP000007463"/>
    </source>
</evidence>
<dbReference type="InterPro" id="IPR013431">
    <property type="entry name" value="Delta_60_rpt"/>
</dbReference>
<dbReference type="OrthoDB" id="9805017at2"/>
<feature type="signal peptide" evidence="2">
    <location>
        <begin position="1"/>
        <end position="17"/>
    </location>
</feature>
<sequence precursor="true">MKQILLFSLFASTCSFAQIGSFDPTFNDDSYFQIQNWSSIGRIIPLTNETCLNISNSGYDVPMTLGKESALIKFLANNPSGSASAQSQINPNLPDTLSGFRDFTKDSDGRIVVVGYRHFDAPAYDKIFVGRYNADGSIDNTFNGSSFLEIDYSSSFMSADVFKVLVLSSGKILAVGKRANSTNILVRINANGTLDNTYGTNGIYNWNFMGGSYSKIHDAIELSTGKILVAGSENDPTNNNIQTAFVVRLNGDGTIDNTFGVSGVSRVILGQFGKASTINSMALTSNGSIIVGGLGFWTGQQSWDVSRGALAKLDADGVVDAAFGTQVIPSDYSGINKILVGSNDDIIAGGYISTAGIRSTLFAFMSDEGVFDTSFDADGMITNSNTPNPQILDFAFQPDGKIIYVQSFYTSNFDNGMYVGRMLMGTGTNHLEETSLNQMAVYPNPSNGTTTISVTKPTQISVKTINGTEILTTTIENQKMIDLSEFAAGVYFINTAEGQTIKVIKE</sequence>
<evidence type="ECO:0000313" key="4">
    <source>
        <dbReference type="EMBL" id="AEA43743.1"/>
    </source>
</evidence>
<evidence type="ECO:0000256" key="1">
    <source>
        <dbReference type="ARBA" id="ARBA00022729"/>
    </source>
</evidence>
<keyword evidence="5" id="KW-1185">Reference proteome</keyword>
<protein>
    <submittedName>
        <fullName evidence="4">Delta-60 repeat-containing protein</fullName>
    </submittedName>
</protein>
<organism evidence="4 5">
    <name type="scientific">Fluviicola taffensis (strain DSM 16823 / NCIMB 13979 / RW262)</name>
    <dbReference type="NCBI Taxonomy" id="755732"/>
    <lineage>
        <taxon>Bacteria</taxon>
        <taxon>Pseudomonadati</taxon>
        <taxon>Bacteroidota</taxon>
        <taxon>Flavobacteriia</taxon>
        <taxon>Flavobacteriales</taxon>
        <taxon>Crocinitomicaceae</taxon>
        <taxon>Fluviicola</taxon>
    </lineage>
</organism>
<dbReference type="Pfam" id="PF17164">
    <property type="entry name" value="DUF5122"/>
    <property type="match status" value="4"/>
</dbReference>
<dbReference type="InterPro" id="IPR026444">
    <property type="entry name" value="Secre_tail"/>
</dbReference>
<feature type="chain" id="PRO_5003283477" evidence="2">
    <location>
        <begin position="18"/>
        <end position="506"/>
    </location>
</feature>
<dbReference type="eggNOG" id="COG2931">
    <property type="taxonomic scope" value="Bacteria"/>
</dbReference>
<evidence type="ECO:0000259" key="3">
    <source>
        <dbReference type="Pfam" id="PF18962"/>
    </source>
</evidence>
<dbReference type="Pfam" id="PF18962">
    <property type="entry name" value="Por_Secre_tail"/>
    <property type="match status" value="1"/>
</dbReference>
<dbReference type="RefSeq" id="WP_013686513.1">
    <property type="nucleotide sequence ID" value="NC_015321.1"/>
</dbReference>
<accession>F2IHH8</accession>
<dbReference type="AlphaFoldDB" id="F2IHH8"/>
<dbReference type="eggNOG" id="COG4886">
    <property type="taxonomic scope" value="Bacteria"/>
</dbReference>
<feature type="domain" description="Secretion system C-terminal sorting" evidence="3">
    <location>
        <begin position="441"/>
        <end position="501"/>
    </location>
</feature>